<comment type="caution">
    <text evidence="8">The sequence shown here is derived from an EMBL/GenBank/DDBJ whole genome shotgun (WGS) entry which is preliminary data.</text>
</comment>
<evidence type="ECO:0000256" key="2">
    <source>
        <dbReference type="ARBA" id="ARBA00022723"/>
    </source>
</evidence>
<gene>
    <name evidence="8" type="ORF">BG57_26670</name>
</gene>
<name>A0A069NDA4_9BURK</name>
<dbReference type="PANTHER" id="PTHR30468">
    <property type="entry name" value="ALPHA-KETOGLUTARATE-DEPENDENT SULFONATE DIOXYGENASE"/>
    <property type="match status" value="1"/>
</dbReference>
<dbReference type="GO" id="GO:0000908">
    <property type="term" value="F:taurine dioxygenase activity"/>
    <property type="evidence" value="ECO:0007669"/>
    <property type="project" value="TreeGrafter"/>
</dbReference>
<keyword evidence="5" id="KW-0408">Iron</keyword>
<dbReference type="PANTHER" id="PTHR30468:SF1">
    <property type="entry name" value="ALPHA-KETOGLUTARATE-DEPENDENT SULFONATE DIOXYGENASE"/>
    <property type="match status" value="1"/>
</dbReference>
<keyword evidence="4" id="KW-0560">Oxidoreductase</keyword>
<evidence type="ECO:0000259" key="7">
    <source>
        <dbReference type="Pfam" id="PF02668"/>
    </source>
</evidence>
<evidence type="ECO:0000313" key="9">
    <source>
        <dbReference type="Proteomes" id="UP000027439"/>
    </source>
</evidence>
<dbReference type="GO" id="GO:0005737">
    <property type="term" value="C:cytoplasm"/>
    <property type="evidence" value="ECO:0007669"/>
    <property type="project" value="TreeGrafter"/>
</dbReference>
<evidence type="ECO:0000313" key="8">
    <source>
        <dbReference type="EMBL" id="KDR26388.1"/>
    </source>
</evidence>
<comment type="similarity">
    <text evidence="1">Belongs to the TfdA dioxygenase family.</text>
</comment>
<dbReference type="AlphaFoldDB" id="A0A069NDA4"/>
<dbReference type="InterPro" id="IPR003819">
    <property type="entry name" value="TauD/TfdA-like"/>
</dbReference>
<sequence length="304" mass="34593">MCFRCFASPHARVKMFRYRRSRTTFMLDTAYETITVKPLTRHIGALIGGIDLTRPLTQQQVADVRRALLAHQVVFFRDQPLTLDQHLALGRRFGTLHVHPNSPGPEGYPEILPIHSNAATRRIAGDRWHSDVSCDEAPPMGSILHLHTLPPHGGDTLFSSAYAVYESLSPGLRRYLEGLTATHDGEPTYRQRNRLRGIDDTGKTFPKASHPVVRTHPESGRKGIFVNSNFTTHIDDVPAAESEGILRLLFERFASPEFQVRFKWESHSVAFWDNRAVQHLAVWDYYPDVRSGYRVTINGDKPYR</sequence>
<proteinExistence type="inferred from homology"/>
<evidence type="ECO:0000256" key="4">
    <source>
        <dbReference type="ARBA" id="ARBA00023002"/>
    </source>
</evidence>
<dbReference type="InterPro" id="IPR051323">
    <property type="entry name" value="AtsK-like"/>
</dbReference>
<dbReference type="eggNOG" id="COG2175">
    <property type="taxonomic scope" value="Bacteria"/>
</dbReference>
<evidence type="ECO:0000256" key="3">
    <source>
        <dbReference type="ARBA" id="ARBA00022964"/>
    </source>
</evidence>
<evidence type="ECO:0000256" key="1">
    <source>
        <dbReference type="ARBA" id="ARBA00005896"/>
    </source>
</evidence>
<dbReference type="Pfam" id="PF02668">
    <property type="entry name" value="TauD"/>
    <property type="match status" value="1"/>
</dbReference>
<evidence type="ECO:0000256" key="6">
    <source>
        <dbReference type="SAM" id="MobiDB-lite"/>
    </source>
</evidence>
<dbReference type="Gene3D" id="3.60.130.10">
    <property type="entry name" value="Clavaminate synthase-like"/>
    <property type="match status" value="1"/>
</dbReference>
<dbReference type="InterPro" id="IPR042098">
    <property type="entry name" value="TauD-like_sf"/>
</dbReference>
<dbReference type="EMBL" id="JFHE01000056">
    <property type="protein sequence ID" value="KDR26388.1"/>
    <property type="molecule type" value="Genomic_DNA"/>
</dbReference>
<dbReference type="GO" id="GO:0006790">
    <property type="term" value="P:sulfur compound metabolic process"/>
    <property type="evidence" value="ECO:0007669"/>
    <property type="project" value="TreeGrafter"/>
</dbReference>
<evidence type="ECO:0000256" key="5">
    <source>
        <dbReference type="ARBA" id="ARBA00023004"/>
    </source>
</evidence>
<feature type="region of interest" description="Disordered" evidence="6">
    <location>
        <begin position="198"/>
        <end position="218"/>
    </location>
</feature>
<keyword evidence="2" id="KW-0479">Metal-binding</keyword>
<accession>A0A069NDA4</accession>
<dbReference type="Proteomes" id="UP000027439">
    <property type="component" value="Unassembled WGS sequence"/>
</dbReference>
<dbReference type="STRING" id="1071679.BG57_26670"/>
<organism evidence="8 9">
    <name type="scientific">Caballeronia grimmiae</name>
    <dbReference type="NCBI Taxonomy" id="1071679"/>
    <lineage>
        <taxon>Bacteria</taxon>
        <taxon>Pseudomonadati</taxon>
        <taxon>Pseudomonadota</taxon>
        <taxon>Betaproteobacteria</taxon>
        <taxon>Burkholderiales</taxon>
        <taxon>Burkholderiaceae</taxon>
        <taxon>Caballeronia</taxon>
    </lineage>
</organism>
<protein>
    <submittedName>
        <fullName evidence="8">Taurine dioxygenase</fullName>
    </submittedName>
</protein>
<dbReference type="GO" id="GO:0046872">
    <property type="term" value="F:metal ion binding"/>
    <property type="evidence" value="ECO:0007669"/>
    <property type="project" value="UniProtKB-KW"/>
</dbReference>
<reference evidence="8 9" key="1">
    <citation type="submission" date="2014-03" db="EMBL/GenBank/DDBJ databases">
        <title>Draft Genome Sequences of Four Burkholderia Strains.</title>
        <authorList>
            <person name="Liu X.Y."/>
            <person name="Li C.X."/>
            <person name="Xu J.H."/>
        </authorList>
    </citation>
    <scope>NUCLEOTIDE SEQUENCE [LARGE SCALE GENOMIC DNA]</scope>
    <source>
        <strain evidence="8 9">R27</strain>
    </source>
</reference>
<feature type="domain" description="TauD/TfdA-like" evidence="7">
    <location>
        <begin position="36"/>
        <end position="295"/>
    </location>
</feature>
<dbReference type="SUPFAM" id="SSF51197">
    <property type="entry name" value="Clavaminate synthase-like"/>
    <property type="match status" value="1"/>
</dbReference>
<keyword evidence="3 8" id="KW-0223">Dioxygenase</keyword>